<dbReference type="Gene3D" id="3.30.40.10">
    <property type="entry name" value="Zinc/RING finger domain, C3HC4 (zinc finger)"/>
    <property type="match status" value="1"/>
</dbReference>
<keyword evidence="9" id="KW-1185">Reference proteome</keyword>
<dbReference type="InParanoid" id="E4X096"/>
<evidence type="ECO:0000256" key="5">
    <source>
        <dbReference type="SAM" id="Coils"/>
    </source>
</evidence>
<feature type="compositionally biased region" description="Polar residues" evidence="6">
    <location>
        <begin position="103"/>
        <end position="113"/>
    </location>
</feature>
<dbReference type="EMBL" id="FN653020">
    <property type="protein sequence ID" value="CBY23195.1"/>
    <property type="molecule type" value="Genomic_DNA"/>
</dbReference>
<organism evidence="8">
    <name type="scientific">Oikopleura dioica</name>
    <name type="common">Tunicate</name>
    <dbReference type="NCBI Taxonomy" id="34765"/>
    <lineage>
        <taxon>Eukaryota</taxon>
        <taxon>Metazoa</taxon>
        <taxon>Chordata</taxon>
        <taxon>Tunicata</taxon>
        <taxon>Appendicularia</taxon>
        <taxon>Copelata</taxon>
        <taxon>Oikopleuridae</taxon>
        <taxon>Oikopleura</taxon>
    </lineage>
</organism>
<evidence type="ECO:0000313" key="9">
    <source>
        <dbReference type="Proteomes" id="UP000001307"/>
    </source>
</evidence>
<keyword evidence="3" id="KW-0862">Zinc</keyword>
<gene>
    <name evidence="8" type="ORF">GSOID_T00015128001</name>
</gene>
<feature type="compositionally biased region" description="Polar residues" evidence="6">
    <location>
        <begin position="129"/>
        <end position="150"/>
    </location>
</feature>
<dbReference type="PROSITE" id="PS50089">
    <property type="entry name" value="ZF_RING_2"/>
    <property type="match status" value="1"/>
</dbReference>
<proteinExistence type="predicted"/>
<evidence type="ECO:0000313" key="8">
    <source>
        <dbReference type="EMBL" id="CBY23195.1"/>
    </source>
</evidence>
<keyword evidence="1" id="KW-0479">Metal-binding</keyword>
<feature type="region of interest" description="Disordered" evidence="6">
    <location>
        <begin position="1"/>
        <end position="38"/>
    </location>
</feature>
<feature type="compositionally biased region" description="Basic and acidic residues" evidence="6">
    <location>
        <begin position="1"/>
        <end position="10"/>
    </location>
</feature>
<feature type="domain" description="RING-type" evidence="7">
    <location>
        <begin position="536"/>
        <end position="578"/>
    </location>
</feature>
<feature type="coiled-coil region" evidence="5">
    <location>
        <begin position="277"/>
        <end position="421"/>
    </location>
</feature>
<keyword evidence="2 4" id="KW-0863">Zinc-finger</keyword>
<evidence type="ECO:0000256" key="1">
    <source>
        <dbReference type="ARBA" id="ARBA00022723"/>
    </source>
</evidence>
<accession>E4X096</accession>
<feature type="compositionally biased region" description="Polar residues" evidence="6">
    <location>
        <begin position="250"/>
        <end position="264"/>
    </location>
</feature>
<dbReference type="Pfam" id="PF13639">
    <property type="entry name" value="zf-RING_2"/>
    <property type="match status" value="1"/>
</dbReference>
<evidence type="ECO:0000259" key="7">
    <source>
        <dbReference type="PROSITE" id="PS50089"/>
    </source>
</evidence>
<dbReference type="InterPro" id="IPR013083">
    <property type="entry name" value="Znf_RING/FYVE/PHD"/>
</dbReference>
<keyword evidence="5" id="KW-0175">Coiled coil</keyword>
<evidence type="ECO:0000256" key="6">
    <source>
        <dbReference type="SAM" id="MobiDB-lite"/>
    </source>
</evidence>
<reference evidence="8" key="1">
    <citation type="journal article" date="2010" name="Science">
        <title>Plasticity of animal genome architecture unmasked by rapid evolution of a pelagic tunicate.</title>
        <authorList>
            <person name="Denoeud F."/>
            <person name="Henriet S."/>
            <person name="Mungpakdee S."/>
            <person name="Aury J.M."/>
            <person name="Da Silva C."/>
            <person name="Brinkmann H."/>
            <person name="Mikhaleva J."/>
            <person name="Olsen L.C."/>
            <person name="Jubin C."/>
            <person name="Canestro C."/>
            <person name="Bouquet J.M."/>
            <person name="Danks G."/>
            <person name="Poulain J."/>
            <person name="Campsteijn C."/>
            <person name="Adamski M."/>
            <person name="Cross I."/>
            <person name="Yadetie F."/>
            <person name="Muffato M."/>
            <person name="Louis A."/>
            <person name="Butcher S."/>
            <person name="Tsagkogeorga G."/>
            <person name="Konrad A."/>
            <person name="Singh S."/>
            <person name="Jensen M.F."/>
            <person name="Cong E.H."/>
            <person name="Eikeseth-Otteraa H."/>
            <person name="Noel B."/>
            <person name="Anthouard V."/>
            <person name="Porcel B.M."/>
            <person name="Kachouri-Lafond R."/>
            <person name="Nishino A."/>
            <person name="Ugolini M."/>
            <person name="Chourrout P."/>
            <person name="Nishida H."/>
            <person name="Aasland R."/>
            <person name="Huzurbazar S."/>
            <person name="Westhof E."/>
            <person name="Delsuc F."/>
            <person name="Lehrach H."/>
            <person name="Reinhardt R."/>
            <person name="Weissenbach J."/>
            <person name="Roy S.W."/>
            <person name="Artiguenave F."/>
            <person name="Postlethwait J.H."/>
            <person name="Manak J.R."/>
            <person name="Thompson E.M."/>
            <person name="Jaillon O."/>
            <person name="Du Pasquier L."/>
            <person name="Boudinot P."/>
            <person name="Liberles D.A."/>
            <person name="Volff J.N."/>
            <person name="Philippe H."/>
            <person name="Lenhard B."/>
            <person name="Roest Crollius H."/>
            <person name="Wincker P."/>
            <person name="Chourrout D."/>
        </authorList>
    </citation>
    <scope>NUCLEOTIDE SEQUENCE [LARGE SCALE GENOMIC DNA]</scope>
</reference>
<dbReference type="GO" id="GO:0008270">
    <property type="term" value="F:zinc ion binding"/>
    <property type="evidence" value="ECO:0007669"/>
    <property type="project" value="UniProtKB-KW"/>
</dbReference>
<evidence type="ECO:0000256" key="2">
    <source>
        <dbReference type="ARBA" id="ARBA00022771"/>
    </source>
</evidence>
<feature type="coiled-coil region" evidence="5">
    <location>
        <begin position="454"/>
        <end position="533"/>
    </location>
</feature>
<dbReference type="Proteomes" id="UP000001307">
    <property type="component" value="Unassembled WGS sequence"/>
</dbReference>
<evidence type="ECO:0000256" key="4">
    <source>
        <dbReference type="PROSITE-ProRule" id="PRU00175"/>
    </source>
</evidence>
<feature type="region of interest" description="Disordered" evidence="6">
    <location>
        <begin position="91"/>
        <end position="191"/>
    </location>
</feature>
<dbReference type="SUPFAM" id="SSF57850">
    <property type="entry name" value="RING/U-box"/>
    <property type="match status" value="1"/>
</dbReference>
<feature type="compositionally biased region" description="Polar residues" evidence="6">
    <location>
        <begin position="11"/>
        <end position="33"/>
    </location>
</feature>
<evidence type="ECO:0000256" key="3">
    <source>
        <dbReference type="ARBA" id="ARBA00022833"/>
    </source>
</evidence>
<sequence length="592" mass="68404">MEGEHFDYENGKQTSSRLYPSLTQENSESSQRCGSFGINNDLGRMRLSSNAFSDNAFQNRDKSLSSKSLDLNGTGMSFEIIPDDMSEEYNERREESPAMFSGSIINLATSQRSTKTEETDVSTDEEFSDSNNRSTPISNRLISTKSASLENSHRSSPLRSFRGRGRGRLVLKSDKKLSPEIPQPPKKTNIGATLVLRPGQCQAKPLKAPEPEQFSDADEEQKTQQASFPVPPRRAFVHNSPGNELCGDPTSENGLSENESTNNEVSDDERSCKDQVIENMQDENHTEKNRYLEMEETIKLLQDELQSCKSQHSLKETDQEDTIKSLRMQLEQSQTKNAALVNRNKQFQQEHVRPYLHKLCNIIKISKKDEDVTQYETEMKEYIESLKDEKASLSKKFQRRIEELESEVGQWRKARANANQQVLYFLRSAAESQSKLDEERNKMKEDLEWKQSECHAMQLQLQQINTKLEEQQTEIRRLYQYKDLAENQKLQLLNQSVRRIDMEKILNDEKVKAQKQKEEYERNQSRLDELEEDNNCKICFDPFNDTDHFQIALKCGHKFGNTCIKSSFARRKNCPTCNQPASEGDFRRLYNN</sequence>
<feature type="compositionally biased region" description="Acidic residues" evidence="6">
    <location>
        <begin position="119"/>
        <end position="128"/>
    </location>
</feature>
<dbReference type="OrthoDB" id="5600418at2759"/>
<dbReference type="AlphaFoldDB" id="E4X096"/>
<feature type="region of interest" description="Disordered" evidence="6">
    <location>
        <begin position="204"/>
        <end position="270"/>
    </location>
</feature>
<dbReference type="SMART" id="SM00184">
    <property type="entry name" value="RING"/>
    <property type="match status" value="1"/>
</dbReference>
<protein>
    <recommendedName>
        <fullName evidence="7">RING-type domain-containing protein</fullName>
    </recommendedName>
</protein>
<dbReference type="InterPro" id="IPR001841">
    <property type="entry name" value="Znf_RING"/>
</dbReference>
<name>E4X096_OIKDI</name>